<sequence>MKASGGQGRGAWKGMRKRYVRWGRGGRSRGWRRVVEWLHIAGDVVGWKVERWSNTRCGEWRCGARDVELESGPRGMESGVVALRSLESGPGATRGPSIPPMSDVTSKVCDVLGKENPTLLGEATGFDSAVYTVIEAGISSDSEVLATPLNWTTLTPVSSTPTGGIATGSSGAGNGRGSCDLERMLLKKEHAAKRARLDEEYLIKKNALEQEYFSKEIEVMKKYVN</sequence>
<keyword evidence="2" id="KW-1185">Reference proteome</keyword>
<name>A0AAE1F8I5_PETCI</name>
<accession>A0AAE1F8I5</accession>
<dbReference type="Proteomes" id="UP001286313">
    <property type="component" value="Unassembled WGS sequence"/>
</dbReference>
<evidence type="ECO:0000313" key="1">
    <source>
        <dbReference type="EMBL" id="KAK3868819.1"/>
    </source>
</evidence>
<comment type="caution">
    <text evidence="1">The sequence shown here is derived from an EMBL/GenBank/DDBJ whole genome shotgun (WGS) entry which is preliminary data.</text>
</comment>
<organism evidence="1 2">
    <name type="scientific">Petrolisthes cinctipes</name>
    <name type="common">Flat porcelain crab</name>
    <dbReference type="NCBI Taxonomy" id="88211"/>
    <lineage>
        <taxon>Eukaryota</taxon>
        <taxon>Metazoa</taxon>
        <taxon>Ecdysozoa</taxon>
        <taxon>Arthropoda</taxon>
        <taxon>Crustacea</taxon>
        <taxon>Multicrustacea</taxon>
        <taxon>Malacostraca</taxon>
        <taxon>Eumalacostraca</taxon>
        <taxon>Eucarida</taxon>
        <taxon>Decapoda</taxon>
        <taxon>Pleocyemata</taxon>
        <taxon>Anomura</taxon>
        <taxon>Galatheoidea</taxon>
        <taxon>Porcellanidae</taxon>
        <taxon>Petrolisthes</taxon>
    </lineage>
</organism>
<gene>
    <name evidence="1" type="ORF">Pcinc_025857</name>
</gene>
<dbReference type="EMBL" id="JAWQEG010002943">
    <property type="protein sequence ID" value="KAK3868819.1"/>
    <property type="molecule type" value="Genomic_DNA"/>
</dbReference>
<reference evidence="1" key="1">
    <citation type="submission" date="2023-10" db="EMBL/GenBank/DDBJ databases">
        <title>Genome assemblies of two species of porcelain crab, Petrolisthes cinctipes and Petrolisthes manimaculis (Anomura: Porcellanidae).</title>
        <authorList>
            <person name="Angst P."/>
        </authorList>
    </citation>
    <scope>NUCLEOTIDE SEQUENCE</scope>
    <source>
        <strain evidence="1">PB745_01</strain>
        <tissue evidence="1">Gill</tissue>
    </source>
</reference>
<protein>
    <submittedName>
        <fullName evidence="1">Uncharacterized protein</fullName>
    </submittedName>
</protein>
<evidence type="ECO:0000313" key="2">
    <source>
        <dbReference type="Proteomes" id="UP001286313"/>
    </source>
</evidence>
<proteinExistence type="predicted"/>
<dbReference type="AlphaFoldDB" id="A0AAE1F8I5"/>